<keyword evidence="1" id="KW-0678">Repressor</keyword>
<keyword evidence="4" id="KW-0804">Transcription</keyword>
<dbReference type="GO" id="GO:0000976">
    <property type="term" value="F:transcription cis-regulatory region binding"/>
    <property type="evidence" value="ECO:0007669"/>
    <property type="project" value="TreeGrafter"/>
</dbReference>
<dbReference type="InterPro" id="IPR009057">
    <property type="entry name" value="Homeodomain-like_sf"/>
</dbReference>
<dbReference type="Pfam" id="PF17932">
    <property type="entry name" value="TetR_C_24"/>
    <property type="match status" value="1"/>
</dbReference>
<keyword evidence="3 5" id="KW-0238">DNA-binding</keyword>
<dbReference type="Gene3D" id="1.10.357.10">
    <property type="entry name" value="Tetracycline Repressor, domain 2"/>
    <property type="match status" value="1"/>
</dbReference>
<dbReference type="PROSITE" id="PS50977">
    <property type="entry name" value="HTH_TETR_2"/>
    <property type="match status" value="1"/>
</dbReference>
<dbReference type="InterPro" id="IPR041490">
    <property type="entry name" value="KstR2_TetR_C"/>
</dbReference>
<keyword evidence="2" id="KW-0805">Transcription regulation</keyword>
<dbReference type="KEGG" id="mgor:H0P51_21915"/>
<dbReference type="PRINTS" id="PR00455">
    <property type="entry name" value="HTHTETR"/>
</dbReference>
<evidence type="ECO:0000259" key="6">
    <source>
        <dbReference type="PROSITE" id="PS50977"/>
    </source>
</evidence>
<dbReference type="InterPro" id="IPR036271">
    <property type="entry name" value="Tet_transcr_reg_TetR-rel_C_sf"/>
</dbReference>
<evidence type="ECO:0000313" key="8">
    <source>
        <dbReference type="Proteomes" id="UP000510682"/>
    </source>
</evidence>
<dbReference type="PANTHER" id="PTHR30055:SF175">
    <property type="entry name" value="HTH-TYPE TRANSCRIPTIONAL REPRESSOR KSTR2"/>
    <property type="match status" value="1"/>
</dbReference>
<organism evidence="7 8">
    <name type="scientific">Mycobacterium vicinigordonae</name>
    <dbReference type="NCBI Taxonomy" id="1719132"/>
    <lineage>
        <taxon>Bacteria</taxon>
        <taxon>Bacillati</taxon>
        <taxon>Actinomycetota</taxon>
        <taxon>Actinomycetes</taxon>
        <taxon>Mycobacteriales</taxon>
        <taxon>Mycobacteriaceae</taxon>
        <taxon>Mycobacterium</taxon>
    </lineage>
</organism>
<dbReference type="InterPro" id="IPR050109">
    <property type="entry name" value="HTH-type_TetR-like_transc_reg"/>
</dbReference>
<dbReference type="Gene3D" id="1.10.10.60">
    <property type="entry name" value="Homeodomain-like"/>
    <property type="match status" value="1"/>
</dbReference>
<dbReference type="EMBL" id="CP059165">
    <property type="protein sequence ID" value="QLL06379.1"/>
    <property type="molecule type" value="Genomic_DNA"/>
</dbReference>
<reference evidence="7 8" key="2">
    <citation type="submission" date="2020-07" db="EMBL/GenBank/DDBJ databases">
        <authorList>
            <person name="Yu X."/>
        </authorList>
    </citation>
    <scope>NUCLEOTIDE SEQUENCE [LARGE SCALE GENOMIC DNA]</scope>
    <source>
        <strain evidence="8">24</strain>
    </source>
</reference>
<dbReference type="PANTHER" id="PTHR30055">
    <property type="entry name" value="HTH-TYPE TRANSCRIPTIONAL REGULATOR RUTR"/>
    <property type="match status" value="1"/>
</dbReference>
<evidence type="ECO:0000256" key="2">
    <source>
        <dbReference type="ARBA" id="ARBA00023015"/>
    </source>
</evidence>
<evidence type="ECO:0000256" key="3">
    <source>
        <dbReference type="ARBA" id="ARBA00023125"/>
    </source>
</evidence>
<dbReference type="SUPFAM" id="SSF48498">
    <property type="entry name" value="Tetracyclin repressor-like, C-terminal domain"/>
    <property type="match status" value="1"/>
</dbReference>
<dbReference type="Pfam" id="PF00440">
    <property type="entry name" value="TetR_N"/>
    <property type="match status" value="1"/>
</dbReference>
<feature type="domain" description="HTH tetR-type" evidence="6">
    <location>
        <begin position="6"/>
        <end position="66"/>
    </location>
</feature>
<reference evidence="8" key="1">
    <citation type="submission" date="2020-07" db="EMBL/GenBank/DDBJ databases">
        <title>Description of Mycobacterium gordonae subsp. intergordonae subsp.nov. and Mycobacterium gordonae subsp. gordonae subsp. nov.</title>
        <authorList>
            <person name="Yu X."/>
        </authorList>
    </citation>
    <scope>NUCLEOTIDE SEQUENCE [LARGE SCALE GENOMIC DNA]</scope>
    <source>
        <strain evidence="8">24</strain>
    </source>
</reference>
<evidence type="ECO:0000256" key="5">
    <source>
        <dbReference type="PROSITE-ProRule" id="PRU00335"/>
    </source>
</evidence>
<sequence length="201" mass="22680">MSSEKTSRRSRVLQEAARLFMACGYSGTSMDDIASALGFTKPALYHYFQAKSDILYEIYSNVAEEINARVQRHPPDWSPDRRLHQMMHDVMDLVRQMPVEVTVFFQEGPLLSSCLPRRQAKALRALEQRFTDYVVDAVDDAMQAGIMRPMDPTLTGYAFIAMVSWAARWYRPGGRASASEIADLYFAIAMDGARSPGEPAR</sequence>
<gene>
    <name evidence="7" type="ORF">H0P51_21915</name>
</gene>
<dbReference type="AlphaFoldDB" id="A0A7D6IQB6"/>
<keyword evidence="8" id="KW-1185">Reference proteome</keyword>
<evidence type="ECO:0000256" key="1">
    <source>
        <dbReference type="ARBA" id="ARBA00022491"/>
    </source>
</evidence>
<feature type="DNA-binding region" description="H-T-H motif" evidence="5">
    <location>
        <begin position="29"/>
        <end position="48"/>
    </location>
</feature>
<dbReference type="RefSeq" id="WP_180914958.1">
    <property type="nucleotide sequence ID" value="NZ_CP059165.1"/>
</dbReference>
<dbReference type="Proteomes" id="UP000510682">
    <property type="component" value="Chromosome"/>
</dbReference>
<dbReference type="InterPro" id="IPR001647">
    <property type="entry name" value="HTH_TetR"/>
</dbReference>
<dbReference type="GO" id="GO:0003700">
    <property type="term" value="F:DNA-binding transcription factor activity"/>
    <property type="evidence" value="ECO:0007669"/>
    <property type="project" value="TreeGrafter"/>
</dbReference>
<dbReference type="SUPFAM" id="SSF46689">
    <property type="entry name" value="Homeodomain-like"/>
    <property type="match status" value="1"/>
</dbReference>
<reference evidence="8" key="3">
    <citation type="submission" date="2023-07" db="EMBL/GenBank/DDBJ databases">
        <title>Description of Mycobacterium gordonae subsp. intergordonae subsp.nov. and Mycobacterium gordonae subsp. gordonae subsp. nov.</title>
        <authorList>
            <person name="Huang H."/>
        </authorList>
    </citation>
    <scope>NUCLEOTIDE SEQUENCE [LARGE SCALE GENOMIC DNA]</scope>
    <source>
        <strain evidence="8">24</strain>
    </source>
</reference>
<accession>A0A7D6IQB6</accession>
<proteinExistence type="predicted"/>
<evidence type="ECO:0000256" key="4">
    <source>
        <dbReference type="ARBA" id="ARBA00023163"/>
    </source>
</evidence>
<name>A0A7D6IQB6_9MYCO</name>
<evidence type="ECO:0000313" key="7">
    <source>
        <dbReference type="EMBL" id="QLL06379.1"/>
    </source>
</evidence>
<protein>
    <submittedName>
        <fullName evidence="7">TetR/AcrR family transcriptional regulator</fullName>
    </submittedName>
</protein>